<evidence type="ECO:0000259" key="1">
    <source>
        <dbReference type="Pfam" id="PF04480"/>
    </source>
</evidence>
<evidence type="ECO:0000313" key="4">
    <source>
        <dbReference type="Proteomes" id="UP001199469"/>
    </source>
</evidence>
<dbReference type="Pfam" id="PF04480">
    <property type="entry name" value="DUF559"/>
    <property type="match status" value="1"/>
</dbReference>
<feature type="domain" description="AbiEi antitoxin N-terminal" evidence="2">
    <location>
        <begin position="10"/>
        <end position="47"/>
    </location>
</feature>
<dbReference type="Gene3D" id="3.40.960.10">
    <property type="entry name" value="VSR Endonuclease"/>
    <property type="match status" value="1"/>
</dbReference>
<dbReference type="EMBL" id="JAJNDB010000003">
    <property type="protein sequence ID" value="MCD2194972.1"/>
    <property type="molecule type" value="Genomic_DNA"/>
</dbReference>
<comment type="caution">
    <text evidence="3">The sequence shown here is derived from an EMBL/GenBank/DDBJ whole genome shotgun (WGS) entry which is preliminary data.</text>
</comment>
<feature type="domain" description="DUF559" evidence="1">
    <location>
        <begin position="229"/>
        <end position="298"/>
    </location>
</feature>
<dbReference type="RefSeq" id="WP_230735587.1">
    <property type="nucleotide sequence ID" value="NZ_JAJNDB010000003.1"/>
</dbReference>
<dbReference type="InterPro" id="IPR025159">
    <property type="entry name" value="AbiEi_N"/>
</dbReference>
<dbReference type="Proteomes" id="UP001199469">
    <property type="component" value="Unassembled WGS sequence"/>
</dbReference>
<keyword evidence="4" id="KW-1185">Reference proteome</keyword>
<evidence type="ECO:0000313" key="3">
    <source>
        <dbReference type="EMBL" id="MCD2194972.1"/>
    </source>
</evidence>
<organism evidence="3 4">
    <name type="scientific">Actinomycetospora endophytica</name>
    <dbReference type="NCBI Taxonomy" id="2291215"/>
    <lineage>
        <taxon>Bacteria</taxon>
        <taxon>Bacillati</taxon>
        <taxon>Actinomycetota</taxon>
        <taxon>Actinomycetes</taxon>
        <taxon>Pseudonocardiales</taxon>
        <taxon>Pseudonocardiaceae</taxon>
        <taxon>Actinomycetospora</taxon>
    </lineage>
</organism>
<evidence type="ECO:0000259" key="2">
    <source>
        <dbReference type="Pfam" id="PF13338"/>
    </source>
</evidence>
<dbReference type="SUPFAM" id="SSF52980">
    <property type="entry name" value="Restriction endonuclease-like"/>
    <property type="match status" value="1"/>
</dbReference>
<sequence length="307" mass="33754">MKDDRCEEHLRALFRTQDGVISVAQAMSAGLSRAAIAARVRSGRWERDLCGVLRATDHPVTPRSRIRAAMLSLGEDATLTGRSAAFWWRMTDLAASEIEVAVPHGCRPRPRAGVRIIRRAVEPSDRVIVDGVAVTKKAPTILAAVATLGLLVGARLMDRALQTGVGLAQLRRAHLRGSGRYGAPLAAQLLTLASGGARSEAERIAHRELHGAGIAGWRADHGLQLRGYGSAILDLAFLEPRVLVEIDGWAYHRDLRAFLRDADRQNALVLDGWTVIRTNWFELHEQPERFVRNVREALAGRDSLEKI</sequence>
<dbReference type="InterPro" id="IPR007569">
    <property type="entry name" value="DUF559"/>
</dbReference>
<gene>
    <name evidence="3" type="ORF">LQ327_16495</name>
</gene>
<dbReference type="Pfam" id="PF13338">
    <property type="entry name" value="AbiEi_4"/>
    <property type="match status" value="1"/>
</dbReference>
<proteinExistence type="predicted"/>
<accession>A0ABS8P9M6</accession>
<reference evidence="3 4" key="1">
    <citation type="submission" date="2021-11" db="EMBL/GenBank/DDBJ databases">
        <title>Draft genome sequence of Actinomycetospora sp. SF1 isolated from the rhizosphere soil.</title>
        <authorList>
            <person name="Duangmal K."/>
            <person name="Chantavorakit T."/>
        </authorList>
    </citation>
    <scope>NUCLEOTIDE SEQUENCE [LARGE SCALE GENOMIC DNA]</scope>
    <source>
        <strain evidence="3 4">TBRC 5722</strain>
    </source>
</reference>
<protein>
    <submittedName>
        <fullName evidence="3">DUF559 domain-containing protein</fullName>
    </submittedName>
</protein>
<dbReference type="InterPro" id="IPR011335">
    <property type="entry name" value="Restrct_endonuc-II-like"/>
</dbReference>
<name>A0ABS8P9M6_9PSEU</name>